<dbReference type="GO" id="GO:0051537">
    <property type="term" value="F:2 iron, 2 sulfur cluster binding"/>
    <property type="evidence" value="ECO:0007669"/>
    <property type="project" value="UniProtKB-KW"/>
</dbReference>
<keyword evidence="5" id="KW-0408">Iron</keyword>
<organism evidence="9">
    <name type="scientific">Ectopseudomonas oleovorans</name>
    <name type="common">Pseudomonas oleovorans</name>
    <dbReference type="NCBI Taxonomy" id="301"/>
    <lineage>
        <taxon>Bacteria</taxon>
        <taxon>Pseudomonadati</taxon>
        <taxon>Pseudomonadota</taxon>
        <taxon>Gammaproteobacteria</taxon>
        <taxon>Pseudomonadales</taxon>
        <taxon>Pseudomonadaceae</taxon>
        <taxon>Ectopseudomonas</taxon>
    </lineage>
</organism>
<dbReference type="NCBIfam" id="NF041259">
    <property type="entry name" value="mono_DmmA_fam"/>
    <property type="match status" value="1"/>
</dbReference>
<proteinExistence type="predicted"/>
<evidence type="ECO:0000256" key="5">
    <source>
        <dbReference type="ARBA" id="ARBA00023004"/>
    </source>
</evidence>
<dbReference type="Pfam" id="PF22289">
    <property type="entry name" value="DmmA-like_C"/>
    <property type="match status" value="1"/>
</dbReference>
<dbReference type="EMBL" id="LR130779">
    <property type="protein sequence ID" value="VDN61055.1"/>
    <property type="molecule type" value="Genomic_DNA"/>
</dbReference>
<feature type="domain" description="Dimethylamine monooxygenase subunit DmmA-like C-terminal" evidence="7">
    <location>
        <begin position="124"/>
        <end position="167"/>
    </location>
</feature>
<name>A0A653AXQ7_ECTOL</name>
<keyword evidence="1" id="KW-0285">Flavoprotein</keyword>
<dbReference type="GO" id="GO:0046872">
    <property type="term" value="F:metal ion binding"/>
    <property type="evidence" value="ECO:0007669"/>
    <property type="project" value="UniProtKB-KW"/>
</dbReference>
<dbReference type="Pfam" id="PF22290">
    <property type="entry name" value="DmmA-like_N"/>
    <property type="match status" value="1"/>
</dbReference>
<gene>
    <name evidence="9" type="ORF">POT9AD_0059</name>
    <name evidence="10" type="ORF">POT9AD_5541</name>
</gene>
<dbReference type="InterPro" id="IPR054582">
    <property type="entry name" value="DmmA-like_N"/>
</dbReference>
<protein>
    <submittedName>
        <fullName evidence="9">Uncharacterized protein</fullName>
    </submittedName>
</protein>
<dbReference type="GO" id="GO:0016491">
    <property type="term" value="F:oxidoreductase activity"/>
    <property type="evidence" value="ECO:0007669"/>
    <property type="project" value="UniProtKB-KW"/>
</dbReference>
<evidence type="ECO:0000313" key="10">
    <source>
        <dbReference type="EMBL" id="VDN66516.1"/>
    </source>
</evidence>
<accession>A0A653AXQ7</accession>
<keyword evidence="2" id="KW-0001">2Fe-2S</keyword>
<evidence type="ECO:0000259" key="8">
    <source>
        <dbReference type="Pfam" id="PF22290"/>
    </source>
</evidence>
<evidence type="ECO:0000256" key="2">
    <source>
        <dbReference type="ARBA" id="ARBA00022714"/>
    </source>
</evidence>
<evidence type="ECO:0000313" key="9">
    <source>
        <dbReference type="EMBL" id="VDN61055.1"/>
    </source>
</evidence>
<dbReference type="OrthoDB" id="6955242at2"/>
<reference evidence="9" key="1">
    <citation type="submission" date="2018-11" db="EMBL/GenBank/DDBJ databases">
        <authorList>
            <consortium name="Genoscope - CEA"/>
            <person name="William W."/>
        </authorList>
    </citation>
    <scope>NUCLEOTIDE SEQUENCE [LARGE SCALE GENOMIC DNA]</scope>
    <source>
        <strain evidence="9">T9AD</strain>
    </source>
</reference>
<feature type="domain" description="Dimethylamine monooxygenase subunit DmmA-like N-terminal" evidence="8">
    <location>
        <begin position="58"/>
        <end position="114"/>
    </location>
</feature>
<keyword evidence="6" id="KW-0411">Iron-sulfur</keyword>
<dbReference type="AlphaFoldDB" id="A0A653AXQ7"/>
<dbReference type="InterPro" id="IPR048037">
    <property type="entry name" value="DmmA-like_C"/>
</dbReference>
<evidence type="ECO:0000256" key="3">
    <source>
        <dbReference type="ARBA" id="ARBA00022723"/>
    </source>
</evidence>
<evidence type="ECO:0000259" key="7">
    <source>
        <dbReference type="Pfam" id="PF22289"/>
    </source>
</evidence>
<evidence type="ECO:0000256" key="4">
    <source>
        <dbReference type="ARBA" id="ARBA00023002"/>
    </source>
</evidence>
<keyword evidence="3" id="KW-0479">Metal-binding</keyword>
<keyword evidence="4" id="KW-0560">Oxidoreductase</keyword>
<evidence type="ECO:0000256" key="6">
    <source>
        <dbReference type="ARBA" id="ARBA00023014"/>
    </source>
</evidence>
<dbReference type="EMBL" id="LR130779">
    <property type="protein sequence ID" value="VDN66516.1"/>
    <property type="molecule type" value="Genomic_DNA"/>
</dbReference>
<sequence>MTSSSAEPLFSTPRYAATATPTPASQRLLVAQDASRAGGLLDQPGPMRLLTLHGELAAAEQQECLPSTEALFLRLQMLLEQAPAGTRLQVLGDEAFLWHVCRLARHAGLLADEIELFKLGERRRLYCVHCSEMQEIGSETECNCRHCGVKLFVREHFSQRLGAYMGVCLDPDRPYEQAQAGERQA</sequence>
<evidence type="ECO:0000256" key="1">
    <source>
        <dbReference type="ARBA" id="ARBA00022630"/>
    </source>
</evidence>